<dbReference type="SMART" id="SM00137">
    <property type="entry name" value="MAM"/>
    <property type="match status" value="1"/>
</dbReference>
<organism evidence="3 4">
    <name type="scientific">Pontiella desulfatans</name>
    <dbReference type="NCBI Taxonomy" id="2750659"/>
    <lineage>
        <taxon>Bacteria</taxon>
        <taxon>Pseudomonadati</taxon>
        <taxon>Kiritimatiellota</taxon>
        <taxon>Kiritimatiellia</taxon>
        <taxon>Kiritimatiellales</taxon>
        <taxon>Pontiellaceae</taxon>
        <taxon>Pontiella</taxon>
    </lineage>
</organism>
<dbReference type="SMART" id="SM01276">
    <property type="entry name" value="M60-like"/>
    <property type="match status" value="1"/>
</dbReference>
<reference evidence="3 4" key="1">
    <citation type="submission" date="2019-04" db="EMBL/GenBank/DDBJ databases">
        <authorList>
            <person name="Van Vliet M D."/>
        </authorList>
    </citation>
    <scope>NUCLEOTIDE SEQUENCE [LARGE SCALE GENOMIC DNA]</scope>
    <source>
        <strain evidence="3 4">F1</strain>
    </source>
</reference>
<dbReference type="InterPro" id="IPR035423">
    <property type="entry name" value="M60-like_N"/>
</dbReference>
<keyword evidence="4" id="KW-1185">Reference proteome</keyword>
<dbReference type="Gene3D" id="2.60.120.200">
    <property type="match status" value="3"/>
</dbReference>
<dbReference type="EMBL" id="CAAHFG010000001">
    <property type="protein sequence ID" value="VGO14498.1"/>
    <property type="molecule type" value="Genomic_DNA"/>
</dbReference>
<dbReference type="PROSITE" id="PS50060">
    <property type="entry name" value="MAM_2"/>
    <property type="match status" value="3"/>
</dbReference>
<gene>
    <name evidence="3" type="ORF">PDESU_03060</name>
</gene>
<dbReference type="SUPFAM" id="SSF49899">
    <property type="entry name" value="Concanavalin A-like lectins/glucanases"/>
    <property type="match status" value="3"/>
</dbReference>
<feature type="domain" description="Peptidase M60" evidence="2">
    <location>
        <begin position="381"/>
        <end position="692"/>
    </location>
</feature>
<dbReference type="Pfam" id="PF00629">
    <property type="entry name" value="MAM"/>
    <property type="match status" value="3"/>
</dbReference>
<dbReference type="RefSeq" id="WP_168442285.1">
    <property type="nucleotide sequence ID" value="NZ_CAAHFG010000001.1"/>
</dbReference>
<dbReference type="Gene3D" id="3.40.390.80">
    <property type="entry name" value="Peptidase M60, enhancin-like domain 2"/>
    <property type="match status" value="1"/>
</dbReference>
<evidence type="ECO:0000259" key="1">
    <source>
        <dbReference type="PROSITE" id="PS50060"/>
    </source>
</evidence>
<evidence type="ECO:0000313" key="3">
    <source>
        <dbReference type="EMBL" id="VGO14498.1"/>
    </source>
</evidence>
<evidence type="ECO:0000313" key="4">
    <source>
        <dbReference type="Proteomes" id="UP000366872"/>
    </source>
</evidence>
<dbReference type="PANTHER" id="PTHR23282:SF101">
    <property type="entry name" value="MAM DOMAIN-CONTAINING PROTEIN"/>
    <property type="match status" value="1"/>
</dbReference>
<dbReference type="GO" id="GO:0016020">
    <property type="term" value="C:membrane"/>
    <property type="evidence" value="ECO:0007669"/>
    <property type="project" value="InterPro"/>
</dbReference>
<dbReference type="InterPro" id="IPR013320">
    <property type="entry name" value="ConA-like_dom_sf"/>
</dbReference>
<dbReference type="Pfam" id="PF17291">
    <property type="entry name" value="M60-like_N"/>
    <property type="match status" value="1"/>
</dbReference>
<evidence type="ECO:0000259" key="2">
    <source>
        <dbReference type="PROSITE" id="PS51723"/>
    </source>
</evidence>
<dbReference type="CDD" id="cd06263">
    <property type="entry name" value="MAM"/>
    <property type="match status" value="1"/>
</dbReference>
<proteinExistence type="predicted"/>
<dbReference type="InterPro" id="IPR000998">
    <property type="entry name" value="MAM_dom"/>
</dbReference>
<name>A0A6C2U3A8_PONDE</name>
<dbReference type="Proteomes" id="UP000366872">
    <property type="component" value="Unassembled WGS sequence"/>
</dbReference>
<feature type="domain" description="MAM" evidence="1">
    <location>
        <begin position="854"/>
        <end position="1008"/>
    </location>
</feature>
<sequence>MSLMNSKTKASIQVVVAVFIVAMGGASAEAAVLAGWHEFGASDGLYKYETSTKAPDEYMSGVSGMLHGGDGSRSTWGSTDGTFGSSTAVETSATDGAISHRTDKPNMFLTIINNTASDVTLDSIVFDLASVATSSPQDIALYYDSGDLAVADGFLINSATGVNGNGLASVDDYEDFDWSLSALADQTLAKGQRAVFRFTVANAGNNQQALALDNIAILGSGTAGDALADALTQLKEHINGTGTLTVSEINALTTTIGNNAGKVGDNAGRIVQAFDLVKAYETDVGAMFVSGGSFTRDDTSSVAKALKHAMLEVYQGIVDDAYNTWNLTTHRSALEGAMFESSSYFPGAVASPSDPLAVYSVQINASQTNAWGYPVDFMTESARRPTGAYLAPGDIATVTVPTALVGKGFEIRVGAHVADLSNKSTVKRFDRVTKTYAINSTSTEIASPLGGGIYIEVPYGIDEGLVTVELQNTVRSPFYSNSAARQTTLTEWQTTERSHPGAWADFETDKFMLTVPTDWIYAYNDPVTLMNNWDLAMDAVSDMQGLPRLRPKTVLYCIIDVLLDAGAYSPGYPQSNDSWTPTSTAGGNKDHDYLNGPKFANHVHLHELGHAMSITKFSGEVEATVNLPYVPVHNRMLNVPLEEAFGRSLNSTWGGAMNRKHAAINWMVHSSFRNGNAMTGTEMKYQHRGYAKYVETAALFGWDAVGDFWKSVAVDYENGIEYSKNYDPPDSRIIRMSRAAGANLLPLIHFWGVHPNNASYIESTLASEGIKHSAAIYDRLVYYKSVIPMSAAEFVTHDNAVGNLVSTVDQANYDTWRTTWTSTLGQQSADAIQDIIDTYFPDGRPIETLPHFEDFEDGIGGWAQATDDNFEWRRHSGGTFSPAAGPDGASSGDYYMYAEGHDAPGSAKTASFQCTFDFSTRRETTLTFDYHMYGNYIDFLAVDVHNGTAWTTDVWIRNGKQHNASSEPWSTATVDLTEFSGNPEVTIRFRTKNTQYSSADPAIDNIAIEVGNVLLPYAESFENGLDAWVQSTADDFDWTLNSGGTPTAGTGPSGASDGNTYLYIEPHDNYDGHNKMAQIDCAFDLSAVSGAELSFDYHMFGANVHYLSVDIFDGATWSSDVWSRTNAQHASSESAWSNAVVDLSSYVGNNEVTIRFRAKQGYWHVSDIAIDNIRVEGALPTLPYAESFESGFGLWVQSTDDDHEWKRNSGYTDTANTGPSAASDGSWYLYVENHDNGAYYKTSSVECEFDFSSASAPEMTFDYHMYGPFIDYLSVDVYDGSAWTSNVWTQSGNPNPHTSSEDPWSTATVDLSAFAGNAEVTIRFRSKQEQWHAADTAIDNVVLVDAGGTAYDAWAATAFAGAPGGTDTSASGNPDGDHLGNAQEWALVTDPLVSDFPAMNPTAEASNFRIEYNRRLNSGYAVGTSWSFSLTDPDWRTDNMAVTVIGDDGDVETVEVLLPLDGTTRYIRLEVQ</sequence>
<dbReference type="PANTHER" id="PTHR23282">
    <property type="entry name" value="APICAL ENDOSOMAL GLYCOPROTEIN PRECURSOR"/>
    <property type="match status" value="1"/>
</dbReference>
<dbReference type="Pfam" id="PF13402">
    <property type="entry name" value="Peptidase_M60"/>
    <property type="match status" value="1"/>
</dbReference>
<protein>
    <recommendedName>
        <fullName evidence="5">MAM domain-containing protein</fullName>
    </recommendedName>
</protein>
<dbReference type="PROSITE" id="PS51723">
    <property type="entry name" value="PEPTIDASE_M60"/>
    <property type="match status" value="1"/>
</dbReference>
<evidence type="ECO:0008006" key="5">
    <source>
        <dbReference type="Google" id="ProtNLM"/>
    </source>
</evidence>
<dbReference type="InterPro" id="IPR051560">
    <property type="entry name" value="MAM_domain-containing"/>
</dbReference>
<feature type="domain" description="MAM" evidence="1">
    <location>
        <begin position="1017"/>
        <end position="1175"/>
    </location>
</feature>
<feature type="domain" description="MAM" evidence="1">
    <location>
        <begin position="1184"/>
        <end position="1345"/>
    </location>
</feature>
<dbReference type="InterPro" id="IPR031161">
    <property type="entry name" value="Peptidase_M60_dom"/>
</dbReference>
<accession>A0A6C2U3A8</accession>